<organism evidence="1 2">
    <name type="scientific">Jeotgalibacillus soli</name>
    <dbReference type="NCBI Taxonomy" id="889306"/>
    <lineage>
        <taxon>Bacteria</taxon>
        <taxon>Bacillati</taxon>
        <taxon>Bacillota</taxon>
        <taxon>Bacilli</taxon>
        <taxon>Bacillales</taxon>
        <taxon>Caryophanaceae</taxon>
        <taxon>Jeotgalibacillus</taxon>
    </lineage>
</organism>
<comment type="caution">
    <text evidence="1">The sequence shown here is derived from an EMBL/GenBank/DDBJ whole genome shotgun (WGS) entry which is preliminary data.</text>
</comment>
<evidence type="ECO:0000313" key="1">
    <source>
        <dbReference type="EMBL" id="KIL46785.1"/>
    </source>
</evidence>
<name>A0A0C2R901_9BACL</name>
<dbReference type="AlphaFoldDB" id="A0A0C2R901"/>
<dbReference type="RefSeq" id="WP_327063168.1">
    <property type="nucleotide sequence ID" value="NZ_JXRP01000016.1"/>
</dbReference>
<dbReference type="EMBL" id="JXRP01000016">
    <property type="protein sequence ID" value="KIL46785.1"/>
    <property type="molecule type" value="Genomic_DNA"/>
</dbReference>
<proteinExistence type="predicted"/>
<gene>
    <name evidence="1" type="ORF">KP78_19030</name>
</gene>
<accession>A0A0C2R901</accession>
<reference evidence="1 2" key="1">
    <citation type="submission" date="2015-01" db="EMBL/GenBank/DDBJ databases">
        <title>Genome sequencing of Jeotgalibacillus soli.</title>
        <authorList>
            <person name="Goh K.M."/>
            <person name="Chan K.-G."/>
            <person name="Yaakop A.S."/>
            <person name="Ee R."/>
            <person name="Gan H.M."/>
            <person name="Chan C.S."/>
        </authorList>
    </citation>
    <scope>NUCLEOTIDE SEQUENCE [LARGE SCALE GENOMIC DNA]</scope>
    <source>
        <strain evidence="1 2">P9</strain>
    </source>
</reference>
<dbReference type="PATRIC" id="fig|889306.3.peg.1918"/>
<dbReference type="Proteomes" id="UP000031938">
    <property type="component" value="Unassembled WGS sequence"/>
</dbReference>
<sequence>MHAIRAVEKTAYLASVISEATVTVLYVGGSEQSKPDVLSNQNSISIEGKRKERLHKTEEFLIKQGVSYSVTI</sequence>
<evidence type="ECO:0000313" key="2">
    <source>
        <dbReference type="Proteomes" id="UP000031938"/>
    </source>
</evidence>
<keyword evidence="2" id="KW-1185">Reference proteome</keyword>
<protein>
    <submittedName>
        <fullName evidence="1">Uncharacterized protein</fullName>
    </submittedName>
</protein>